<dbReference type="InterPro" id="IPR052999">
    <property type="entry name" value="PTS1_Protein"/>
</dbReference>
<dbReference type="PANTHER" id="PTHR28180">
    <property type="entry name" value="CONSERVED MITOCHONDRIAL PROTEIN-RELATED"/>
    <property type="match status" value="1"/>
</dbReference>
<dbReference type="SUPFAM" id="SSF69118">
    <property type="entry name" value="AhpD-like"/>
    <property type="match status" value="1"/>
</dbReference>
<dbReference type="AlphaFoldDB" id="A0A448YQQ8"/>
<dbReference type="InterPro" id="IPR029032">
    <property type="entry name" value="AhpD-like"/>
</dbReference>
<protein>
    <submittedName>
        <fullName evidence="1">DEKNAAC104402</fullName>
    </submittedName>
</protein>
<evidence type="ECO:0000313" key="2">
    <source>
        <dbReference type="Proteomes" id="UP000290900"/>
    </source>
</evidence>
<reference evidence="1 2" key="1">
    <citation type="submission" date="2018-12" db="EMBL/GenBank/DDBJ databases">
        <authorList>
            <person name="Tiukova I."/>
            <person name="Dainat J."/>
        </authorList>
    </citation>
    <scope>NUCLEOTIDE SEQUENCE [LARGE SCALE GENOMIC DNA]</scope>
</reference>
<keyword evidence="2" id="KW-1185">Reference proteome</keyword>
<dbReference type="OrthoDB" id="5537330at2759"/>
<dbReference type="Gene3D" id="1.20.1290.10">
    <property type="entry name" value="AhpD-like"/>
    <property type="match status" value="1"/>
</dbReference>
<dbReference type="FunCoup" id="A0A448YQQ8">
    <property type="interactions" value="26"/>
</dbReference>
<dbReference type="Proteomes" id="UP000290900">
    <property type="component" value="Unassembled WGS sequence"/>
</dbReference>
<dbReference type="STRING" id="13370.A0A448YQQ8"/>
<dbReference type="EMBL" id="CAACVR010000040">
    <property type="protein sequence ID" value="VEU23275.1"/>
    <property type="molecule type" value="Genomic_DNA"/>
</dbReference>
<gene>
    <name evidence="1" type="ORF">BRENAR_LOCUS4006</name>
</gene>
<evidence type="ECO:0000313" key="1">
    <source>
        <dbReference type="EMBL" id="VEU23275.1"/>
    </source>
</evidence>
<name>A0A448YQQ8_BRENA</name>
<dbReference type="PANTHER" id="PTHR28180:SF2">
    <property type="entry name" value="PEROXISOMAL PROTEIN 2"/>
    <property type="match status" value="1"/>
</dbReference>
<sequence>MLLTPQRLLKISSNSHLANLWYLIATVTLTVCNQPQEIPAIYHYAMRTKHLHELPSVDLYQKVLSTVDRFHNIRDTGKDPHYTPYPDEAFQTTEKFRESILKTCALSGLPKAINSLMILKDTTPYNLRRHDNEATNRAPIKSFEEYQAVQKRGREFWDGVYTKVSHRIINQMASSYPDLWQYAIRDVYSDLLSYCGVLSHEETSVIVISCLIPQDVNPQLKGHLKGALNSGVDVEILRESRRLAMEISEWCGVKWRREVASI</sequence>
<dbReference type="InParanoid" id="A0A448YQQ8"/>
<proteinExistence type="predicted"/>
<organism evidence="1 2">
    <name type="scientific">Brettanomyces naardenensis</name>
    <name type="common">Yeast</name>
    <dbReference type="NCBI Taxonomy" id="13370"/>
    <lineage>
        <taxon>Eukaryota</taxon>
        <taxon>Fungi</taxon>
        <taxon>Dikarya</taxon>
        <taxon>Ascomycota</taxon>
        <taxon>Saccharomycotina</taxon>
        <taxon>Pichiomycetes</taxon>
        <taxon>Pichiales</taxon>
        <taxon>Pichiaceae</taxon>
        <taxon>Brettanomyces</taxon>
    </lineage>
</organism>
<accession>A0A448YQQ8</accession>